<dbReference type="Pfam" id="PF13727">
    <property type="entry name" value="CoA_binding_3"/>
    <property type="match status" value="1"/>
</dbReference>
<evidence type="ECO:0000259" key="3">
    <source>
        <dbReference type="Pfam" id="PF02719"/>
    </source>
</evidence>
<dbReference type="AlphaFoldDB" id="A0AB73T6H4"/>
<proteinExistence type="inferred from homology"/>
<feature type="transmembrane region" description="Helical" evidence="2">
    <location>
        <begin position="15"/>
        <end position="38"/>
    </location>
</feature>
<comment type="caution">
    <text evidence="4">The sequence shown here is derived from an EMBL/GenBank/DDBJ whole genome shotgun (WGS) entry which is preliminary data.</text>
</comment>
<dbReference type="Gene3D" id="3.40.50.720">
    <property type="entry name" value="NAD(P)-binding Rossmann-like Domain"/>
    <property type="match status" value="2"/>
</dbReference>
<evidence type="ECO:0000256" key="2">
    <source>
        <dbReference type="SAM" id="Phobius"/>
    </source>
</evidence>
<feature type="transmembrane region" description="Helical" evidence="2">
    <location>
        <begin position="113"/>
        <end position="134"/>
    </location>
</feature>
<dbReference type="SUPFAM" id="SSF51735">
    <property type="entry name" value="NAD(P)-binding Rossmann-fold domains"/>
    <property type="match status" value="1"/>
</dbReference>
<dbReference type="CDD" id="cd05237">
    <property type="entry name" value="UDP_invert_4-6DH_SDR_e"/>
    <property type="match status" value="1"/>
</dbReference>
<dbReference type="InterPro" id="IPR003869">
    <property type="entry name" value="Polysac_CapD-like"/>
</dbReference>
<dbReference type="Pfam" id="PF02719">
    <property type="entry name" value="Polysacc_synt_2"/>
    <property type="match status" value="1"/>
</dbReference>
<dbReference type="PANTHER" id="PTHR43318">
    <property type="entry name" value="UDP-N-ACETYLGLUCOSAMINE 4,6-DEHYDRATASE"/>
    <property type="match status" value="1"/>
</dbReference>
<name>A0AB73T6H4_9FIRM</name>
<dbReference type="PANTHER" id="PTHR43318:SF1">
    <property type="entry name" value="POLYSACCHARIDE BIOSYNTHESIS PROTEIN EPSC-RELATED"/>
    <property type="match status" value="1"/>
</dbReference>
<feature type="transmembrane region" description="Helical" evidence="2">
    <location>
        <begin position="50"/>
        <end position="74"/>
    </location>
</feature>
<dbReference type="InterPro" id="IPR051203">
    <property type="entry name" value="Polysaccharide_Synthase-Rel"/>
</dbReference>
<reference evidence="4 5" key="1">
    <citation type="submission" date="2018-05" db="EMBL/GenBank/DDBJ databases">
        <authorList>
            <person name="Goeker M."/>
            <person name="Huntemann M."/>
            <person name="Clum A."/>
            <person name="Pillay M."/>
            <person name="Palaniappan K."/>
            <person name="Varghese N."/>
            <person name="Mikhailova N."/>
            <person name="Stamatis D."/>
            <person name="Reddy T."/>
            <person name="Daum C."/>
            <person name="Shapiro N."/>
            <person name="Ivanova N."/>
            <person name="Kyrpides N."/>
            <person name="Woyke T."/>
        </authorList>
    </citation>
    <scope>NUCLEOTIDE SEQUENCE [LARGE SCALE GENOMIC DNA]</scope>
    <source>
        <strain evidence="4 5">DSM 26524</strain>
    </source>
</reference>
<dbReference type="EMBL" id="QGGY01000003">
    <property type="protein sequence ID" value="PWJ77180.1"/>
    <property type="molecule type" value="Genomic_DNA"/>
</dbReference>
<keyword evidence="2" id="KW-0472">Membrane</keyword>
<organism evidence="4 5">
    <name type="scientific">Murimonas intestini</name>
    <dbReference type="NCBI Taxonomy" id="1337051"/>
    <lineage>
        <taxon>Bacteria</taxon>
        <taxon>Bacillati</taxon>
        <taxon>Bacillota</taxon>
        <taxon>Clostridia</taxon>
        <taxon>Lachnospirales</taxon>
        <taxon>Lachnospiraceae</taxon>
        <taxon>Murimonas</taxon>
    </lineage>
</organism>
<keyword evidence="5" id="KW-1185">Reference proteome</keyword>
<evidence type="ECO:0000256" key="1">
    <source>
        <dbReference type="ARBA" id="ARBA00007430"/>
    </source>
</evidence>
<dbReference type="InterPro" id="IPR036291">
    <property type="entry name" value="NAD(P)-bd_dom_sf"/>
</dbReference>
<dbReference type="SUPFAM" id="SSF53335">
    <property type="entry name" value="S-adenosyl-L-methionine-dependent methyltransferases"/>
    <property type="match status" value="1"/>
</dbReference>
<accession>A0AB73T6H4</accession>
<dbReference type="RefSeq" id="WP_109625302.1">
    <property type="nucleotide sequence ID" value="NZ_JANKBI010000002.1"/>
</dbReference>
<comment type="similarity">
    <text evidence="1">Belongs to the polysaccharide synthase family.</text>
</comment>
<dbReference type="Proteomes" id="UP000245412">
    <property type="component" value="Unassembled WGS sequence"/>
</dbReference>
<keyword evidence="2" id="KW-1133">Transmembrane helix</keyword>
<gene>
    <name evidence="4" type="ORF">C7383_10321</name>
</gene>
<keyword evidence="2" id="KW-0812">Transmembrane</keyword>
<sequence length="636" mass="71897">MLENNNKGLLWIHKALLLAFADVLIILSSYLLALLLRFDFVYTSIPKMYIQGYLVAMPYWVVSSMVVFYICRLYHSIWRLASVSELRMILNAYVILAAVYAAGALFMRLNMPLSWYFIGYVISFCLTTGVRFSYRLIRFYLNSHEAPVEKNDRIMIIGAGSAGQVLIKELRNSDKIHTEVCCVIDDNPNKKKRMLESIPIVGNRYDIPAMVKKYNINHIIYAIPSSAPQDRRDILNICKDTGCRLQTVPGVYQLVNGEVSVSKLRSVEITDLLGRAQVKVNNDEIFAAIAGKVVLVTGGGGSIGSELCRQIAHADPKQLIIFDMYENNAYEIQQELIRSCPQLNLVTLIGSVRNTYRVNWVMKHYRPDVVFHAAAHKHVPLMEESPNEAIKNNVLGTYNTATAAARSGVKKFVMISTDKAVNPTNIMGASKRLGEMVIQMMNRQYSSTDFVAVRFGNVLGNNGSVIPLFKKQISEGGPVTVTDKNIIRYFMTIPEAVSLVLQAAYYAKGGEIFVLDMGEPVRIDDMARNLIRLSGYTPDVDIMVEYTGLRPGEKLFEELLMDEEGLTGTANELIHIGRPIEMDDGWFKRKLRQLDEASYREEEHIKAIVSEIVPTYHYDKKEEEERIRQIGNQGRD</sequence>
<feature type="transmembrane region" description="Helical" evidence="2">
    <location>
        <begin position="86"/>
        <end position="107"/>
    </location>
</feature>
<evidence type="ECO:0000313" key="4">
    <source>
        <dbReference type="EMBL" id="PWJ77180.1"/>
    </source>
</evidence>
<protein>
    <submittedName>
        <fullName evidence="4">FlaA1/EpsC-like NDP-sugar epimerase</fullName>
    </submittedName>
</protein>
<evidence type="ECO:0000313" key="5">
    <source>
        <dbReference type="Proteomes" id="UP000245412"/>
    </source>
</evidence>
<dbReference type="InterPro" id="IPR029063">
    <property type="entry name" value="SAM-dependent_MTases_sf"/>
</dbReference>
<feature type="domain" description="Polysaccharide biosynthesis protein CapD-like" evidence="3">
    <location>
        <begin position="294"/>
        <end position="574"/>
    </location>
</feature>